<feature type="coiled-coil region" evidence="1">
    <location>
        <begin position="243"/>
        <end position="272"/>
    </location>
</feature>
<accession>A0A0K1W1K3</accession>
<feature type="compositionally biased region" description="Polar residues" evidence="2">
    <location>
        <begin position="302"/>
        <end position="318"/>
    </location>
</feature>
<name>A0A0K1W1K3_9MOLU</name>
<dbReference type="RefSeq" id="WP_075058067.1">
    <property type="nucleotide sequence ID" value="NZ_CP012357.1"/>
</dbReference>
<evidence type="ECO:0000256" key="1">
    <source>
        <dbReference type="SAM" id="Coils"/>
    </source>
</evidence>
<dbReference type="Proteomes" id="UP000067476">
    <property type="component" value="Chromosome"/>
</dbReference>
<evidence type="ECO:0000313" key="3">
    <source>
        <dbReference type="EMBL" id="AKX33972.1"/>
    </source>
</evidence>
<dbReference type="KEGG" id="sll:SLITO_v1c03170"/>
<dbReference type="OrthoDB" id="389305at2"/>
<protein>
    <submittedName>
        <fullName evidence="3">Uncharacterized protein</fullName>
    </submittedName>
</protein>
<evidence type="ECO:0000313" key="4">
    <source>
        <dbReference type="Proteomes" id="UP000067476"/>
    </source>
</evidence>
<evidence type="ECO:0000256" key="2">
    <source>
        <dbReference type="SAM" id="MobiDB-lite"/>
    </source>
</evidence>
<dbReference type="EMBL" id="CP012357">
    <property type="protein sequence ID" value="AKX33972.1"/>
    <property type="molecule type" value="Genomic_DNA"/>
</dbReference>
<sequence length="439" mass="52268">MVTKNIKNKSSKKVKKNLNESNMFKLISDKTKLRVKGLIEKRLTTKTILIFAQEYESYDPEIRKELMAYITFLFNEEEEKFHKDYKKVMDPRAQHLQQIRWLELSEKRENIKKIQEILIKSDPEIVEKNLKVNTKPPVEEEKENLDKKTKKSKPLKIKTEETKIDKMLREAQLREENEAVLRQKKLEQEKLKKEQAEKERLLKAKKAKELKEKKANTKPKSIANDSKKTETKTVKPNTEEIEKAKLIENISLEKNEVKNKELNQNTIQKEKEIKTSKVDRNYEREQAEKEKLWKELYGTSRNENNKTYSESDNTTTKKSFVPTDKTPTLDYDELTHFIICGRSFDFDEYSNPSNRYFNFWRKMARKFRMSNLTVWLSLNTSKQPKLLKKRLKIQKKIERKLNISSNNSKTKSIVENKINKKELKKQEAITKNESIEVNE</sequence>
<keyword evidence="1" id="KW-0175">Coiled coil</keyword>
<organism evidence="3 4">
    <name type="scientific">Spiroplasma litorale</name>
    <dbReference type="NCBI Taxonomy" id="216942"/>
    <lineage>
        <taxon>Bacteria</taxon>
        <taxon>Bacillati</taxon>
        <taxon>Mycoplasmatota</taxon>
        <taxon>Mollicutes</taxon>
        <taxon>Entomoplasmatales</taxon>
        <taxon>Spiroplasmataceae</taxon>
        <taxon>Spiroplasma</taxon>
    </lineage>
</organism>
<feature type="region of interest" description="Disordered" evidence="2">
    <location>
        <begin position="190"/>
        <end position="235"/>
    </location>
</feature>
<dbReference type="PATRIC" id="fig|216942.3.peg.320"/>
<feature type="region of interest" description="Disordered" evidence="2">
    <location>
        <begin position="302"/>
        <end position="321"/>
    </location>
</feature>
<proteinExistence type="predicted"/>
<dbReference type="STRING" id="216942.SLITO_v1c03170"/>
<gene>
    <name evidence="3" type="ORF">SLITO_v1c03170</name>
</gene>
<feature type="compositionally biased region" description="Basic and acidic residues" evidence="2">
    <location>
        <begin position="225"/>
        <end position="235"/>
    </location>
</feature>
<keyword evidence="4" id="KW-1185">Reference proteome</keyword>
<feature type="compositionally biased region" description="Basic and acidic residues" evidence="2">
    <location>
        <begin position="190"/>
        <end position="215"/>
    </location>
</feature>
<reference evidence="3 4" key="1">
    <citation type="journal article" date="2015" name="Genome Announc.">
        <title>Complete Genome Sequence of Spiroplasma litorale TN-1T (DSM 21781), a Bacterium Isolated from a Green-Eyed Horsefly (Tabanus nigrovittatus).</title>
        <authorList>
            <person name="Lo W.S."/>
            <person name="Lai Y.C."/>
            <person name="Lien Y.W."/>
            <person name="Wang T.H."/>
            <person name="Kuo C.H."/>
        </authorList>
    </citation>
    <scope>NUCLEOTIDE SEQUENCE [LARGE SCALE GENOMIC DNA]</scope>
    <source>
        <strain evidence="3 4">TN-1</strain>
    </source>
</reference>
<dbReference type="AlphaFoldDB" id="A0A0K1W1K3"/>